<name>A0AAP0PH99_9MAGN</name>
<dbReference type="AlphaFoldDB" id="A0AAP0PH99"/>
<keyword evidence="2" id="KW-1185">Reference proteome</keyword>
<protein>
    <submittedName>
        <fullName evidence="1">Uncharacterized protein</fullName>
    </submittedName>
</protein>
<sequence length="86" mass="9882">MENGNACIDLGGLGKDKEKFGGSVDGLQSFSVLMDLAMESGKYFFPRRRFESRNLEVALMSVPDLETPEFRVIFRRDQYEIREVEL</sequence>
<organism evidence="1 2">
    <name type="scientific">Stephania japonica</name>
    <dbReference type="NCBI Taxonomy" id="461633"/>
    <lineage>
        <taxon>Eukaryota</taxon>
        <taxon>Viridiplantae</taxon>
        <taxon>Streptophyta</taxon>
        <taxon>Embryophyta</taxon>
        <taxon>Tracheophyta</taxon>
        <taxon>Spermatophyta</taxon>
        <taxon>Magnoliopsida</taxon>
        <taxon>Ranunculales</taxon>
        <taxon>Menispermaceae</taxon>
        <taxon>Menispermoideae</taxon>
        <taxon>Cissampelideae</taxon>
        <taxon>Stephania</taxon>
    </lineage>
</organism>
<dbReference type="EMBL" id="JBBNAE010000002">
    <property type="protein sequence ID" value="KAK9144848.1"/>
    <property type="molecule type" value="Genomic_DNA"/>
</dbReference>
<evidence type="ECO:0000313" key="2">
    <source>
        <dbReference type="Proteomes" id="UP001417504"/>
    </source>
</evidence>
<gene>
    <name evidence="1" type="ORF">Sjap_004751</name>
</gene>
<comment type="caution">
    <text evidence="1">The sequence shown here is derived from an EMBL/GenBank/DDBJ whole genome shotgun (WGS) entry which is preliminary data.</text>
</comment>
<accession>A0AAP0PH99</accession>
<reference evidence="1 2" key="1">
    <citation type="submission" date="2024-01" db="EMBL/GenBank/DDBJ databases">
        <title>Genome assemblies of Stephania.</title>
        <authorList>
            <person name="Yang L."/>
        </authorList>
    </citation>
    <scope>NUCLEOTIDE SEQUENCE [LARGE SCALE GENOMIC DNA]</scope>
    <source>
        <strain evidence="1">QJT</strain>
        <tissue evidence="1">Leaf</tissue>
    </source>
</reference>
<proteinExistence type="predicted"/>
<evidence type="ECO:0000313" key="1">
    <source>
        <dbReference type="EMBL" id="KAK9144848.1"/>
    </source>
</evidence>
<dbReference type="Proteomes" id="UP001417504">
    <property type="component" value="Unassembled WGS sequence"/>
</dbReference>